<protein>
    <submittedName>
        <fullName evidence="2">Uncharacterized protein</fullName>
    </submittedName>
</protein>
<sequence>MSTLSLFPPPPAKQLVTLYEKDGDLHAGTESDWKELSEREKGFVGFLEQLSKYNEPSVGHGLLGRRDQHGRALPFASFSDLYNQCQFMGSFGGKSCVGRISERRKKRLCQHNATSCPRSKGHVRAFAWHPQCPKFAVASHGDMVRVYAPDTSIMPMLKHKSQRNITDMAWKPSAAYASLLAREGHGPVTSIAWHPKGSLLASASAADCSLLASAPLSCFRRLSQIWNVSMEECVPLTRLAGGGVSLLRWSPQGSRLFAASPKSVLRVWDTKAWQFDRWSSQQGRCQAACWSPDGRWLLCSFAERPALYALGFPPSPAVSEDDELNEASELGPPPGHHLWHRPARGRPQRGRPATTLRHWAQRQVDHGEYVALFRTRTSPVFEVFPCGFVTGPPVLEQWCGEPRAAVLLPHLAQRDICEEHQPAGHPARLTTPVQLLGGRGKRNRGMCM</sequence>
<dbReference type="VEuPathDB" id="VectorBase:HLOH_044251"/>
<dbReference type="SUPFAM" id="SSF50978">
    <property type="entry name" value="WD40 repeat-like"/>
    <property type="match status" value="1"/>
</dbReference>
<dbReference type="Gene3D" id="2.130.10.10">
    <property type="entry name" value="YVTN repeat-like/Quinoprotein amine dehydrogenase"/>
    <property type="match status" value="1"/>
</dbReference>
<dbReference type="GO" id="GO:0005643">
    <property type="term" value="C:nuclear pore"/>
    <property type="evidence" value="ECO:0007669"/>
    <property type="project" value="TreeGrafter"/>
</dbReference>
<dbReference type="Pfam" id="PF00400">
    <property type="entry name" value="WD40"/>
    <property type="match status" value="1"/>
</dbReference>
<dbReference type="InterPro" id="IPR015943">
    <property type="entry name" value="WD40/YVTN_repeat-like_dom_sf"/>
</dbReference>
<dbReference type="OrthoDB" id="411991at2759"/>
<evidence type="ECO:0000313" key="3">
    <source>
        <dbReference type="Proteomes" id="UP000821853"/>
    </source>
</evidence>
<dbReference type="InterPro" id="IPR045139">
    <property type="entry name" value="Aladin"/>
</dbReference>
<dbReference type="SMART" id="SM00320">
    <property type="entry name" value="WD40"/>
    <property type="match status" value="3"/>
</dbReference>
<name>A0A9J6G675_HAELO</name>
<dbReference type="GO" id="GO:0006913">
    <property type="term" value="P:nucleocytoplasmic transport"/>
    <property type="evidence" value="ECO:0007669"/>
    <property type="project" value="TreeGrafter"/>
</dbReference>
<reference evidence="2 3" key="1">
    <citation type="journal article" date="2020" name="Cell">
        <title>Large-Scale Comparative Analyses of Tick Genomes Elucidate Their Genetic Diversity and Vector Capacities.</title>
        <authorList>
            <consortium name="Tick Genome and Microbiome Consortium (TIGMIC)"/>
            <person name="Jia N."/>
            <person name="Wang J."/>
            <person name="Shi W."/>
            <person name="Du L."/>
            <person name="Sun Y."/>
            <person name="Zhan W."/>
            <person name="Jiang J.F."/>
            <person name="Wang Q."/>
            <person name="Zhang B."/>
            <person name="Ji P."/>
            <person name="Bell-Sakyi L."/>
            <person name="Cui X.M."/>
            <person name="Yuan T.T."/>
            <person name="Jiang B.G."/>
            <person name="Yang W.F."/>
            <person name="Lam T.T."/>
            <person name="Chang Q.C."/>
            <person name="Ding S.J."/>
            <person name="Wang X.J."/>
            <person name="Zhu J.G."/>
            <person name="Ruan X.D."/>
            <person name="Zhao L."/>
            <person name="Wei J.T."/>
            <person name="Ye R.Z."/>
            <person name="Que T.C."/>
            <person name="Du C.H."/>
            <person name="Zhou Y.H."/>
            <person name="Cheng J.X."/>
            <person name="Dai P.F."/>
            <person name="Guo W.B."/>
            <person name="Han X.H."/>
            <person name="Huang E.J."/>
            <person name="Li L.F."/>
            <person name="Wei W."/>
            <person name="Gao Y.C."/>
            <person name="Liu J.Z."/>
            <person name="Shao H.Z."/>
            <person name="Wang X."/>
            <person name="Wang C.C."/>
            <person name="Yang T.C."/>
            <person name="Huo Q.B."/>
            <person name="Li W."/>
            <person name="Chen H.Y."/>
            <person name="Chen S.E."/>
            <person name="Zhou L.G."/>
            <person name="Ni X.B."/>
            <person name="Tian J.H."/>
            <person name="Sheng Y."/>
            <person name="Liu T."/>
            <person name="Pan Y.S."/>
            <person name="Xia L.Y."/>
            <person name="Li J."/>
            <person name="Zhao F."/>
            <person name="Cao W.C."/>
        </authorList>
    </citation>
    <scope>NUCLEOTIDE SEQUENCE [LARGE SCALE GENOMIC DNA]</scope>
    <source>
        <strain evidence="2">HaeL-2018</strain>
    </source>
</reference>
<dbReference type="Proteomes" id="UP000821853">
    <property type="component" value="Chromosome 3"/>
</dbReference>
<gene>
    <name evidence="2" type="ORF">HPB48_008745</name>
</gene>
<organism evidence="2 3">
    <name type="scientific">Haemaphysalis longicornis</name>
    <name type="common">Bush tick</name>
    <dbReference type="NCBI Taxonomy" id="44386"/>
    <lineage>
        <taxon>Eukaryota</taxon>
        <taxon>Metazoa</taxon>
        <taxon>Ecdysozoa</taxon>
        <taxon>Arthropoda</taxon>
        <taxon>Chelicerata</taxon>
        <taxon>Arachnida</taxon>
        <taxon>Acari</taxon>
        <taxon>Parasitiformes</taxon>
        <taxon>Ixodida</taxon>
        <taxon>Ixodoidea</taxon>
        <taxon>Ixodidae</taxon>
        <taxon>Haemaphysalinae</taxon>
        <taxon>Haemaphysalis</taxon>
    </lineage>
</organism>
<feature type="compositionally biased region" description="Basic residues" evidence="1">
    <location>
        <begin position="337"/>
        <end position="349"/>
    </location>
</feature>
<feature type="region of interest" description="Disordered" evidence="1">
    <location>
        <begin position="319"/>
        <end position="353"/>
    </location>
</feature>
<dbReference type="PANTHER" id="PTHR14494">
    <property type="entry name" value="ALADIN/ADRACALIN/AAAS"/>
    <property type="match status" value="1"/>
</dbReference>
<evidence type="ECO:0000313" key="2">
    <source>
        <dbReference type="EMBL" id="KAH9370643.1"/>
    </source>
</evidence>
<dbReference type="InterPro" id="IPR036322">
    <property type="entry name" value="WD40_repeat_dom_sf"/>
</dbReference>
<dbReference type="InterPro" id="IPR001680">
    <property type="entry name" value="WD40_rpt"/>
</dbReference>
<comment type="caution">
    <text evidence="2">The sequence shown here is derived from an EMBL/GenBank/DDBJ whole genome shotgun (WGS) entry which is preliminary data.</text>
</comment>
<accession>A0A9J6G675</accession>
<evidence type="ECO:0000256" key="1">
    <source>
        <dbReference type="SAM" id="MobiDB-lite"/>
    </source>
</evidence>
<dbReference type="PANTHER" id="PTHR14494:SF0">
    <property type="entry name" value="ALADIN"/>
    <property type="match status" value="1"/>
</dbReference>
<proteinExistence type="predicted"/>
<dbReference type="EMBL" id="JABSTR010000005">
    <property type="protein sequence ID" value="KAH9370643.1"/>
    <property type="molecule type" value="Genomic_DNA"/>
</dbReference>
<dbReference type="AlphaFoldDB" id="A0A9J6G675"/>
<keyword evidence="3" id="KW-1185">Reference proteome</keyword>